<keyword evidence="5" id="KW-1185">Reference proteome</keyword>
<protein>
    <recommendedName>
        <fullName evidence="3">Glabrous enhancer-binding protein-like DBD domain-containing protein</fullName>
    </recommendedName>
</protein>
<evidence type="ECO:0000313" key="5">
    <source>
        <dbReference type="Proteomes" id="UP000250321"/>
    </source>
</evidence>
<evidence type="ECO:0000256" key="2">
    <source>
        <dbReference type="SAM" id="MobiDB-lite"/>
    </source>
</evidence>
<dbReference type="InterPro" id="IPR007592">
    <property type="entry name" value="GEBP"/>
</dbReference>
<dbReference type="OrthoDB" id="1164963at2759"/>
<feature type="region of interest" description="Disordered" evidence="2">
    <location>
        <begin position="1"/>
        <end position="61"/>
    </location>
</feature>
<accession>A0A314XI48</accession>
<gene>
    <name evidence="4" type="ORF">Pyn_39786</name>
</gene>
<feature type="domain" description="Glabrous enhancer-binding protein-like DBD" evidence="3">
    <location>
        <begin position="69"/>
        <end position="159"/>
    </location>
</feature>
<dbReference type="AlphaFoldDB" id="A0A314XI48"/>
<reference evidence="4 5" key="1">
    <citation type="submission" date="2018-02" db="EMBL/GenBank/DDBJ databases">
        <title>Draft genome of wild Prunus yedoensis var. nudiflora.</title>
        <authorList>
            <person name="Baek S."/>
            <person name="Kim J.-H."/>
            <person name="Choi K."/>
            <person name="Kim G.-B."/>
            <person name="Cho A."/>
            <person name="Jang H."/>
            <person name="Shin C.-H."/>
            <person name="Yu H.-J."/>
            <person name="Mun J.-H."/>
        </authorList>
    </citation>
    <scope>NUCLEOTIDE SEQUENCE [LARGE SCALE GENOMIC DNA]</scope>
    <source>
        <strain evidence="5">cv. Jeju island</strain>
        <tissue evidence="4">Leaf</tissue>
    </source>
</reference>
<feature type="compositionally biased region" description="Basic and acidic residues" evidence="2">
    <location>
        <begin position="45"/>
        <end position="61"/>
    </location>
</feature>
<feature type="compositionally biased region" description="Basic and acidic residues" evidence="2">
    <location>
        <begin position="28"/>
        <end position="38"/>
    </location>
</feature>
<evidence type="ECO:0000313" key="4">
    <source>
        <dbReference type="EMBL" id="PQP91719.1"/>
    </source>
</evidence>
<evidence type="ECO:0000256" key="1">
    <source>
        <dbReference type="ARBA" id="ARBA00010820"/>
    </source>
</evidence>
<dbReference type="GO" id="GO:0006355">
    <property type="term" value="P:regulation of DNA-templated transcription"/>
    <property type="evidence" value="ECO:0007669"/>
    <property type="project" value="InterPro"/>
</dbReference>
<dbReference type="STRING" id="2094558.A0A314XI48"/>
<comment type="caution">
    <text evidence="4">The sequence shown here is derived from an EMBL/GenBank/DDBJ whole genome shotgun (WGS) entry which is preliminary data.</text>
</comment>
<organism evidence="4 5">
    <name type="scientific">Prunus yedoensis var. nudiflora</name>
    <dbReference type="NCBI Taxonomy" id="2094558"/>
    <lineage>
        <taxon>Eukaryota</taxon>
        <taxon>Viridiplantae</taxon>
        <taxon>Streptophyta</taxon>
        <taxon>Embryophyta</taxon>
        <taxon>Tracheophyta</taxon>
        <taxon>Spermatophyta</taxon>
        <taxon>Magnoliopsida</taxon>
        <taxon>eudicotyledons</taxon>
        <taxon>Gunneridae</taxon>
        <taxon>Pentapetalae</taxon>
        <taxon>rosids</taxon>
        <taxon>fabids</taxon>
        <taxon>Rosales</taxon>
        <taxon>Rosaceae</taxon>
        <taxon>Amygdaloideae</taxon>
        <taxon>Amygdaleae</taxon>
        <taxon>Prunus</taxon>
    </lineage>
</organism>
<dbReference type="Pfam" id="PF04504">
    <property type="entry name" value="GeBP-like_DBD"/>
    <property type="match status" value="1"/>
</dbReference>
<evidence type="ECO:0000259" key="3">
    <source>
        <dbReference type="Pfam" id="PF04504"/>
    </source>
</evidence>
<proteinExistence type="inferred from homology"/>
<dbReference type="PANTHER" id="PTHR31662:SF33">
    <property type="entry name" value="DNA-BINDING STOREKEEPER PROTEIN TRANSCRIPTIONAL REGULATOR-LIKE PROTEIN"/>
    <property type="match status" value="1"/>
</dbReference>
<dbReference type="PANTHER" id="PTHR31662">
    <property type="entry name" value="BNAANNG10740D PROTEIN-RELATED"/>
    <property type="match status" value="1"/>
</dbReference>
<comment type="similarity">
    <text evidence="1">Belongs to the GeBP family.</text>
</comment>
<dbReference type="GO" id="GO:0005634">
    <property type="term" value="C:nucleus"/>
    <property type="evidence" value="ECO:0007669"/>
    <property type="project" value="TreeGrafter"/>
</dbReference>
<dbReference type="EMBL" id="PJQY01002671">
    <property type="protein sequence ID" value="PQP91719.1"/>
    <property type="molecule type" value="Genomic_DNA"/>
</dbReference>
<name>A0A314XI48_PRUYE</name>
<sequence length="245" mass="28064">MEETPKTKQPRSKASSTTTPAARAGSKRPSESDPTDSKRPKKKKISDSDQKPDHAGAGGDDSKKLLLLQRIWSDDDEITILEGMIDYYTKQGVHPNADMFAFHDFMKKSLKADVNKTQLQDKIRRLKKKYESNVDKGKKYNPVKPHELKVFNLSKKVWGRGEGSFALGGLSEDYKCNETCEDLREQRLLEGCLELIREPKRTELNEEWKKLNVTELELVVRRSELMRDKAKLMSDKAKLILKALK</sequence>
<dbReference type="Proteomes" id="UP000250321">
    <property type="component" value="Unassembled WGS sequence"/>
</dbReference>
<dbReference type="InterPro" id="IPR053932">
    <property type="entry name" value="GeBP-like_DBD"/>
</dbReference>